<dbReference type="Pfam" id="PF12083">
    <property type="entry name" value="DUF3560"/>
    <property type="match status" value="1"/>
</dbReference>
<evidence type="ECO:0000313" key="3">
    <source>
        <dbReference type="Proteomes" id="UP000182412"/>
    </source>
</evidence>
<dbReference type="InterPro" id="IPR021944">
    <property type="entry name" value="DUF3560"/>
</dbReference>
<protein>
    <recommendedName>
        <fullName evidence="4">DUF3560 domain-containing protein</fullName>
    </recommendedName>
</protein>
<feature type="coiled-coil region" evidence="1">
    <location>
        <begin position="165"/>
        <end position="192"/>
    </location>
</feature>
<feature type="coiled-coil region" evidence="1">
    <location>
        <begin position="100"/>
        <end position="127"/>
    </location>
</feature>
<proteinExistence type="predicted"/>
<evidence type="ECO:0000256" key="1">
    <source>
        <dbReference type="SAM" id="Coils"/>
    </source>
</evidence>
<dbReference type="Proteomes" id="UP000182412">
    <property type="component" value="Unassembled WGS sequence"/>
</dbReference>
<accession>A0A1H0N3F2</accession>
<name>A0A1H0N3F2_SELRU</name>
<reference evidence="2 3" key="1">
    <citation type="submission" date="2016-10" db="EMBL/GenBank/DDBJ databases">
        <authorList>
            <person name="de Groot N.N."/>
        </authorList>
    </citation>
    <scope>NUCLEOTIDE SEQUENCE [LARGE SCALE GENOMIC DNA]</scope>
    <source>
        <strain evidence="2 3">S137</strain>
    </source>
</reference>
<sequence length="265" mass="30382">MNAYEEKIERRREYYERKAAEATAASKAEFQSFRSMAEVIPMGQPILVGHHSERGDRAYRGRMERHMEKSVQLNDKAEYYRQKAEAVGTGGISGYDPDAIAKLEEKLEGLKASQEKAKAANKALRLKDTTKGDERLREQGYTDEEIKKLRTPDCFGCIGYAPYVLSNNNANIRRIEKRIEQLKAAKEHEGEEKETDLYKYSIEEGRVQFVFDGKPEPAVRNILKGNHFKWSPSRGAWVRQATANGRYAAKCVMKELDEMEAFDNE</sequence>
<dbReference type="EMBL" id="FNJQ01000002">
    <property type="protein sequence ID" value="SDO87162.1"/>
    <property type="molecule type" value="Genomic_DNA"/>
</dbReference>
<gene>
    <name evidence="2" type="ORF">SAMN05216366_102158</name>
</gene>
<organism evidence="2 3">
    <name type="scientific">Selenomonas ruminantium</name>
    <dbReference type="NCBI Taxonomy" id="971"/>
    <lineage>
        <taxon>Bacteria</taxon>
        <taxon>Bacillati</taxon>
        <taxon>Bacillota</taxon>
        <taxon>Negativicutes</taxon>
        <taxon>Selenomonadales</taxon>
        <taxon>Selenomonadaceae</taxon>
        <taxon>Selenomonas</taxon>
    </lineage>
</organism>
<evidence type="ECO:0000313" key="2">
    <source>
        <dbReference type="EMBL" id="SDO87162.1"/>
    </source>
</evidence>
<keyword evidence="1" id="KW-0175">Coiled coil</keyword>
<dbReference type="RefSeq" id="WP_074571172.1">
    <property type="nucleotide sequence ID" value="NZ_FNJQ01000002.1"/>
</dbReference>
<evidence type="ECO:0008006" key="4">
    <source>
        <dbReference type="Google" id="ProtNLM"/>
    </source>
</evidence>
<dbReference type="AlphaFoldDB" id="A0A1H0N3F2"/>